<dbReference type="Proteomes" id="UP001149074">
    <property type="component" value="Unassembled WGS sequence"/>
</dbReference>
<feature type="transmembrane region" description="Helical" evidence="2">
    <location>
        <begin position="84"/>
        <end position="110"/>
    </location>
</feature>
<accession>A0A9W9EY29</accession>
<keyword evidence="4" id="KW-1185">Reference proteome</keyword>
<dbReference type="EMBL" id="JAPQKI010000009">
    <property type="protein sequence ID" value="KAJ5090006.1"/>
    <property type="molecule type" value="Genomic_DNA"/>
</dbReference>
<protein>
    <recommendedName>
        <fullName evidence="5">MARVEL domain-containing protein</fullName>
    </recommendedName>
</protein>
<dbReference type="AlphaFoldDB" id="A0A9W9EY29"/>
<feature type="transmembrane region" description="Helical" evidence="2">
    <location>
        <begin position="48"/>
        <end position="72"/>
    </location>
</feature>
<evidence type="ECO:0008006" key="5">
    <source>
        <dbReference type="Google" id="ProtNLM"/>
    </source>
</evidence>
<feature type="transmembrane region" description="Helical" evidence="2">
    <location>
        <begin position="21"/>
        <end position="42"/>
    </location>
</feature>
<dbReference type="RefSeq" id="XP_056471988.1">
    <property type="nucleotide sequence ID" value="XM_056621182.1"/>
</dbReference>
<dbReference type="GeneID" id="81360161"/>
<evidence type="ECO:0000313" key="4">
    <source>
        <dbReference type="Proteomes" id="UP001149074"/>
    </source>
</evidence>
<reference evidence="3" key="2">
    <citation type="journal article" date="2023" name="IMA Fungus">
        <title>Comparative genomic study of the Penicillium genus elucidates a diverse pangenome and 15 lateral gene transfer events.</title>
        <authorList>
            <person name="Petersen C."/>
            <person name="Sorensen T."/>
            <person name="Nielsen M.R."/>
            <person name="Sondergaard T.E."/>
            <person name="Sorensen J.L."/>
            <person name="Fitzpatrick D.A."/>
            <person name="Frisvad J.C."/>
            <person name="Nielsen K.L."/>
        </authorList>
    </citation>
    <scope>NUCLEOTIDE SEQUENCE</scope>
    <source>
        <strain evidence="3">IBT 30761</strain>
    </source>
</reference>
<organism evidence="3 4">
    <name type="scientific">Penicillium argentinense</name>
    <dbReference type="NCBI Taxonomy" id="1131581"/>
    <lineage>
        <taxon>Eukaryota</taxon>
        <taxon>Fungi</taxon>
        <taxon>Dikarya</taxon>
        <taxon>Ascomycota</taxon>
        <taxon>Pezizomycotina</taxon>
        <taxon>Eurotiomycetes</taxon>
        <taxon>Eurotiomycetidae</taxon>
        <taxon>Eurotiales</taxon>
        <taxon>Aspergillaceae</taxon>
        <taxon>Penicillium</taxon>
    </lineage>
</organism>
<evidence type="ECO:0000313" key="3">
    <source>
        <dbReference type="EMBL" id="KAJ5090006.1"/>
    </source>
</evidence>
<name>A0A9W9EY29_9EURO</name>
<proteinExistence type="predicted"/>
<feature type="region of interest" description="Disordered" evidence="1">
    <location>
        <begin position="242"/>
        <end position="263"/>
    </location>
</feature>
<keyword evidence="2" id="KW-0812">Transmembrane</keyword>
<sequence length="263" mass="28964">MRSTSVKPSAYPALPFHIIRAVGFLSSVVVGIILAVFIYHLHADGYKLPFAFLICLVTALFTILNVTFTGVINCSCGLSPKLSIILNMLLLILWLLSLALLSYSMSSTILTKCGTEYWGNSTGISVCRSYKALFVFTILGTASYIASIALDFTVRRRQNRLGEYNPMGSHLMPGEDPFDVKLADRNSETLSYDHVPPPMTGAQHATPYAHSFERGHADESEMFYDTAPARSGQAGPRVRFSAYDQGGYRHPAEQTGYDPAAYR</sequence>
<evidence type="ECO:0000256" key="1">
    <source>
        <dbReference type="SAM" id="MobiDB-lite"/>
    </source>
</evidence>
<evidence type="ECO:0000256" key="2">
    <source>
        <dbReference type="SAM" id="Phobius"/>
    </source>
</evidence>
<feature type="transmembrane region" description="Helical" evidence="2">
    <location>
        <begin position="130"/>
        <end position="150"/>
    </location>
</feature>
<keyword evidence="2" id="KW-0472">Membrane</keyword>
<reference evidence="3" key="1">
    <citation type="submission" date="2022-11" db="EMBL/GenBank/DDBJ databases">
        <authorList>
            <person name="Petersen C."/>
        </authorList>
    </citation>
    <scope>NUCLEOTIDE SEQUENCE</scope>
    <source>
        <strain evidence="3">IBT 30761</strain>
    </source>
</reference>
<gene>
    <name evidence="3" type="ORF">N7532_008690</name>
</gene>
<dbReference type="OrthoDB" id="5344006at2759"/>
<keyword evidence="2" id="KW-1133">Transmembrane helix</keyword>
<comment type="caution">
    <text evidence="3">The sequence shown here is derived from an EMBL/GenBank/DDBJ whole genome shotgun (WGS) entry which is preliminary data.</text>
</comment>